<dbReference type="RefSeq" id="WP_133561015.1">
    <property type="nucleotide sequence ID" value="NZ_SNZA01000002.1"/>
</dbReference>
<comment type="caution">
    <text evidence="6">The sequence shown here is derived from an EMBL/GenBank/DDBJ whole genome shotgun (WGS) entry which is preliminary data.</text>
</comment>
<dbReference type="SUPFAM" id="SSF48179">
    <property type="entry name" value="6-phosphogluconate dehydrogenase C-terminal domain-like"/>
    <property type="match status" value="1"/>
</dbReference>
<dbReference type="InterPro" id="IPR008927">
    <property type="entry name" value="6-PGluconate_DH-like_C_sf"/>
</dbReference>
<feature type="domain" description="Pyrroline-5-carboxylate reductase catalytic N-terminal" evidence="4">
    <location>
        <begin position="2"/>
        <end position="94"/>
    </location>
</feature>
<comment type="similarity">
    <text evidence="1">Belongs to the pyrroline-5-carboxylate reductase family.</text>
</comment>
<name>A0A4R6XDX6_9GAMM</name>
<keyword evidence="3" id="KW-0521">NADP</keyword>
<evidence type="ECO:0000259" key="5">
    <source>
        <dbReference type="Pfam" id="PF14748"/>
    </source>
</evidence>
<evidence type="ECO:0000259" key="4">
    <source>
        <dbReference type="Pfam" id="PF03807"/>
    </source>
</evidence>
<keyword evidence="2" id="KW-0560">Oxidoreductase</keyword>
<proteinExistence type="inferred from homology"/>
<reference evidence="6 7" key="1">
    <citation type="submission" date="2019-03" db="EMBL/GenBank/DDBJ databases">
        <title>Genomic Encyclopedia of Type Strains, Phase IV (KMG-IV): sequencing the most valuable type-strain genomes for metagenomic binning, comparative biology and taxonomic classification.</title>
        <authorList>
            <person name="Goeker M."/>
        </authorList>
    </citation>
    <scope>NUCLEOTIDE SEQUENCE [LARGE SCALE GENOMIC DNA]</scope>
    <source>
        <strain evidence="6 7">DSM 5604</strain>
    </source>
</reference>
<dbReference type="InterPro" id="IPR000304">
    <property type="entry name" value="Pyrroline-COOH_reductase"/>
</dbReference>
<protein>
    <submittedName>
        <fullName evidence="6">Pyrroline-5-carboxylate reductase</fullName>
    </submittedName>
</protein>
<organism evidence="6 7">
    <name type="scientific">Marinomonas communis</name>
    <dbReference type="NCBI Taxonomy" id="28254"/>
    <lineage>
        <taxon>Bacteria</taxon>
        <taxon>Pseudomonadati</taxon>
        <taxon>Pseudomonadota</taxon>
        <taxon>Gammaproteobacteria</taxon>
        <taxon>Oceanospirillales</taxon>
        <taxon>Oceanospirillaceae</taxon>
        <taxon>Marinomonas</taxon>
    </lineage>
</organism>
<evidence type="ECO:0000313" key="6">
    <source>
        <dbReference type="EMBL" id="TDR13858.1"/>
    </source>
</evidence>
<keyword evidence="7" id="KW-1185">Reference proteome</keyword>
<dbReference type="NCBIfam" id="NF005063">
    <property type="entry name" value="PRK06476.1"/>
    <property type="match status" value="1"/>
</dbReference>
<dbReference type="OrthoDB" id="8418678at2"/>
<dbReference type="SUPFAM" id="SSF51735">
    <property type="entry name" value="NAD(P)-binding Rossmann-fold domains"/>
    <property type="match status" value="1"/>
</dbReference>
<dbReference type="PIRSF" id="PIRSF000193">
    <property type="entry name" value="Pyrrol-5-carb_rd"/>
    <property type="match status" value="1"/>
</dbReference>
<dbReference type="AlphaFoldDB" id="A0A4R6XDX6"/>
<dbReference type="Gene3D" id="3.40.50.720">
    <property type="entry name" value="NAD(P)-binding Rossmann-like Domain"/>
    <property type="match status" value="1"/>
</dbReference>
<feature type="binding site" evidence="3">
    <location>
        <begin position="68"/>
        <end position="71"/>
    </location>
    <ligand>
        <name>NADP(+)</name>
        <dbReference type="ChEBI" id="CHEBI:58349"/>
    </ligand>
</feature>
<evidence type="ECO:0000256" key="1">
    <source>
        <dbReference type="ARBA" id="ARBA00005525"/>
    </source>
</evidence>
<dbReference type="InterPro" id="IPR036291">
    <property type="entry name" value="NAD(P)-bd_dom_sf"/>
</dbReference>
<evidence type="ECO:0000256" key="2">
    <source>
        <dbReference type="ARBA" id="ARBA00023002"/>
    </source>
</evidence>
<dbReference type="InterPro" id="IPR029036">
    <property type="entry name" value="P5CR_dimer"/>
</dbReference>
<dbReference type="InterPro" id="IPR028939">
    <property type="entry name" value="P5C_Rdtase_cat_N"/>
</dbReference>
<dbReference type="GO" id="GO:0004735">
    <property type="term" value="F:pyrroline-5-carboxylate reductase activity"/>
    <property type="evidence" value="ECO:0007669"/>
    <property type="project" value="InterPro"/>
</dbReference>
<dbReference type="GO" id="GO:0055129">
    <property type="term" value="P:L-proline biosynthetic process"/>
    <property type="evidence" value="ECO:0007669"/>
    <property type="project" value="TreeGrafter"/>
</dbReference>
<evidence type="ECO:0000313" key="7">
    <source>
        <dbReference type="Proteomes" id="UP000295729"/>
    </source>
</evidence>
<feature type="binding site" evidence="3">
    <location>
        <position position="55"/>
    </location>
    <ligand>
        <name>NADPH</name>
        <dbReference type="ChEBI" id="CHEBI:57783"/>
    </ligand>
</feature>
<gene>
    <name evidence="6" type="ORF">C8D85_1389</name>
</gene>
<dbReference type="Pfam" id="PF14748">
    <property type="entry name" value="P5CR_dimer"/>
    <property type="match status" value="1"/>
</dbReference>
<dbReference type="Gene3D" id="1.10.3730.10">
    <property type="entry name" value="ProC C-terminal domain-like"/>
    <property type="match status" value="1"/>
</dbReference>
<dbReference type="EMBL" id="SNZA01000002">
    <property type="protein sequence ID" value="TDR13858.1"/>
    <property type="molecule type" value="Genomic_DNA"/>
</dbReference>
<sequence>MKLGFIGTGVISEACIRGLFASELTIEQVCVSRRSHALSAKLAVDFSNVQVLDDNQMIIDQSDVIVLAVRPQIAEEVLAGLQIPLNKVVISLIATLTHTTLQQWFGQDVNLCRAIPLPFVAQRLGVTAIYPRQQTAETLFNAIGTVITAETEDEFDRYAVASATMGIYFESLATLSEWMTNEGTPQESAQRYFAALFKGLNHTALNHTEQPFADQVPEHCTPGGLNEQAVNIFTQQGGKDALIAALDSLKARLQGAK</sequence>
<dbReference type="PANTHER" id="PTHR11645:SF13">
    <property type="entry name" value="PYRROLINE-5-CARBOXYLATE REDUCTASE CATALYTIC N-TERMINAL DOMAIN-CONTAINING PROTEIN"/>
    <property type="match status" value="1"/>
</dbReference>
<evidence type="ECO:0000256" key="3">
    <source>
        <dbReference type="PIRSR" id="PIRSR000193-1"/>
    </source>
</evidence>
<feature type="domain" description="Pyrroline-5-carboxylate reductase dimerisation" evidence="5">
    <location>
        <begin position="159"/>
        <end position="252"/>
    </location>
</feature>
<dbReference type="PANTHER" id="PTHR11645">
    <property type="entry name" value="PYRROLINE-5-CARBOXYLATE REDUCTASE"/>
    <property type="match status" value="1"/>
</dbReference>
<dbReference type="Proteomes" id="UP000295729">
    <property type="component" value="Unassembled WGS sequence"/>
</dbReference>
<dbReference type="Pfam" id="PF03807">
    <property type="entry name" value="F420_oxidored"/>
    <property type="match status" value="1"/>
</dbReference>
<accession>A0A4R6XDX6</accession>